<accession>A0A377FS15</accession>
<gene>
    <name evidence="1" type="ORF">NCTC13163_00710</name>
</gene>
<dbReference type="OrthoDB" id="2352691at2"/>
<reference evidence="1 2" key="1">
    <citation type="submission" date="2018-06" db="EMBL/GenBank/DDBJ databases">
        <authorList>
            <consortium name="Pathogen Informatics"/>
            <person name="Doyle S."/>
        </authorList>
    </citation>
    <scope>NUCLEOTIDE SEQUENCE [LARGE SCALE GENOMIC DNA]</scope>
    <source>
        <strain evidence="1 2">NCTC13163</strain>
    </source>
</reference>
<protein>
    <submittedName>
        <fullName evidence="1">Uncharacterized protein</fullName>
    </submittedName>
</protein>
<sequence length="654" mass="74130">MSHFMYEAKTHTLDFERRDGLTHVISETPLDVRLGHYDPSREEPNGMNVALRLDDAFTVDVPFNNLLPVYYSEAPVVVGSSLVDVADRAGKSTERQESASQMRHIGHIFGRDTRIEGVKRLAAGERLTVQDGHVTIETWDELPRGASKLRDDFTDTWLTALRRAAAVPMASVNIPFSGSALDVLLAKLYLEAGKDVTLHVPDEKGNEATLARDLLAEAELAVTPTPDETITLSLSRRMASSYEATDGNLSAYESVTTGRDIDHGYAEVGKHGSDWLYGKHIFLKDNMDEHEAKQQLSRKAIRPFEGFGEGEREQVEAMLDRLFDEETDRDWSGRLEAAWFHLKVEHFHAYARSGFMREMTILQPLFDRDVLRHIIEAPYELRRQGHLVKVALDALFGEKPLHFIKESFAWSDSPLLPTIIPAPLNWRLMLDHVVPGQVKQLNERLGVEAGVSERFKPSETPEHGYVSLWNDWTARNWTVQLDGSEIDPEQVELVVPESHKPRSVTVKPFIYHYFVPFNADLFNLREDQFVANIEVLPLGGENGYLQLFNQSFSAPPSSEFQKDATLGSAPYIDLDGSIELLSEDVTPIELYVMQYDAKKNLKKTAFSHELRPGVNEIRHRIPKEVEAKFVKLAFKFQNDQHTVQLKMGSWVIES</sequence>
<name>A0A377FS15_9BACL</name>
<dbReference type="RefSeq" id="WP_029334463.1">
    <property type="nucleotide sequence ID" value="NZ_UGGP01000001.1"/>
</dbReference>
<organism evidence="1 2">
    <name type="scientific">Exiguobacterium aurantiacum</name>
    <dbReference type="NCBI Taxonomy" id="33987"/>
    <lineage>
        <taxon>Bacteria</taxon>
        <taxon>Bacillati</taxon>
        <taxon>Bacillota</taxon>
        <taxon>Bacilli</taxon>
        <taxon>Bacillales</taxon>
        <taxon>Bacillales Family XII. Incertae Sedis</taxon>
        <taxon>Exiguobacterium</taxon>
    </lineage>
</organism>
<evidence type="ECO:0000313" key="2">
    <source>
        <dbReference type="Proteomes" id="UP000254060"/>
    </source>
</evidence>
<dbReference type="STRING" id="1397694.GCA_000702585_01225"/>
<dbReference type="AlphaFoldDB" id="A0A377FS15"/>
<evidence type="ECO:0000313" key="1">
    <source>
        <dbReference type="EMBL" id="STO07364.1"/>
    </source>
</evidence>
<dbReference type="Proteomes" id="UP000254060">
    <property type="component" value="Unassembled WGS sequence"/>
</dbReference>
<proteinExistence type="predicted"/>
<dbReference type="EMBL" id="UGGP01000001">
    <property type="protein sequence ID" value="STO07364.1"/>
    <property type="molecule type" value="Genomic_DNA"/>
</dbReference>